<name>A0ABR9PUP3_9BACT</name>
<evidence type="ECO:0000313" key="3">
    <source>
        <dbReference type="Proteomes" id="UP001516472"/>
    </source>
</evidence>
<accession>A0ABR9PUP3</accession>
<organism evidence="2 3">
    <name type="scientific">Corallococcus soli</name>
    <dbReference type="NCBI Taxonomy" id="2710757"/>
    <lineage>
        <taxon>Bacteria</taxon>
        <taxon>Pseudomonadati</taxon>
        <taxon>Myxococcota</taxon>
        <taxon>Myxococcia</taxon>
        <taxon>Myxococcales</taxon>
        <taxon>Cystobacterineae</taxon>
        <taxon>Myxococcaceae</taxon>
        <taxon>Corallococcus</taxon>
    </lineage>
</organism>
<keyword evidence="3" id="KW-1185">Reference proteome</keyword>
<dbReference type="PANTHER" id="PTHR43544">
    <property type="entry name" value="SHORT-CHAIN DEHYDROGENASE/REDUCTASE"/>
    <property type="match status" value="1"/>
</dbReference>
<gene>
    <name evidence="2" type="ORF">G4177_26075</name>
</gene>
<dbReference type="Pfam" id="PF13561">
    <property type="entry name" value="adh_short_C2"/>
    <property type="match status" value="1"/>
</dbReference>
<dbReference type="Proteomes" id="UP001516472">
    <property type="component" value="Unassembled WGS sequence"/>
</dbReference>
<feature type="compositionally biased region" description="Pro residues" evidence="1">
    <location>
        <begin position="9"/>
        <end position="21"/>
    </location>
</feature>
<evidence type="ECO:0000313" key="2">
    <source>
        <dbReference type="EMBL" id="MBE4751646.1"/>
    </source>
</evidence>
<proteinExistence type="predicted"/>
<dbReference type="InterPro" id="IPR051468">
    <property type="entry name" value="Fungal_SecMetab_SDRs"/>
</dbReference>
<reference evidence="2 3" key="1">
    <citation type="submission" date="2020-02" db="EMBL/GenBank/DDBJ databases">
        <authorList>
            <person name="Babadi Z.K."/>
            <person name="Risdian C."/>
            <person name="Ebrahimipour G.H."/>
            <person name="Wink J."/>
        </authorList>
    </citation>
    <scope>NUCLEOTIDE SEQUENCE [LARGE SCALE GENOMIC DNA]</scope>
    <source>
        <strain evidence="2 3">ZKHCc1 1396</strain>
    </source>
</reference>
<dbReference type="Pfam" id="PF00106">
    <property type="entry name" value="adh_short"/>
    <property type="match status" value="1"/>
</dbReference>
<comment type="caution">
    <text evidence="2">The sequence shown here is derived from an EMBL/GenBank/DDBJ whole genome shotgun (WGS) entry which is preliminary data.</text>
</comment>
<dbReference type="RefSeq" id="WP_193428853.1">
    <property type="nucleotide sequence ID" value="NZ_JAAIYO010000009.1"/>
</dbReference>
<dbReference type="Gene3D" id="3.40.50.720">
    <property type="entry name" value="NAD(P)-binding Rossmann-like Domain"/>
    <property type="match status" value="2"/>
</dbReference>
<evidence type="ECO:0000256" key="1">
    <source>
        <dbReference type="SAM" id="MobiDB-lite"/>
    </source>
</evidence>
<dbReference type="InterPro" id="IPR002347">
    <property type="entry name" value="SDR_fam"/>
</dbReference>
<dbReference type="SUPFAM" id="SSF51735">
    <property type="entry name" value="NAD(P)-binding Rossmann-fold domains"/>
    <property type="match status" value="1"/>
</dbReference>
<feature type="region of interest" description="Disordered" evidence="1">
    <location>
        <begin position="1"/>
        <end position="22"/>
    </location>
</feature>
<dbReference type="PANTHER" id="PTHR43544:SF2">
    <property type="entry name" value="OXIDOREDUCTASE"/>
    <property type="match status" value="1"/>
</dbReference>
<sequence>MNQLVNTSQPPPQDAPVPPTPSVEEVRRAIDLLKTLTEHRILLTRLPEEDHHGLLAAAGRLVHPDKAAKSKLLNTLKRERKVEKREKDRVVRANTEIRALRRAPVLTLPMLPPPPPTETEERVLEEPRKCYVCKQEYRKLHFFYDMLCSACGDFNYSRRTQRAQLNGKVALITGARVKIGFQASLMLLRSGATVIATTRFPQDAVLRYAREPDFADWSHRLHVHGLDLRHAPSVELFARHIEETHDRLDILINNAAQTVRRPPGFYRHLLEGELRDVTSLPQEVRPLLAGHQACIAALRPALNPGSPGNVLRAGDTDVSTALSATTWRSSDPALGIHSSAALSLLPYAMEQEPDTQALFPQGRLDADLQQVDLRTTNSWRLKLSEVQTAEMLEVHLINAVAPFILVGKLKPLMMRDRSQPGHIVNVSAMEGSFSRGTKTDKHPHTNMAKAALNMMTLTSAADYARDGIFMNAADTGWVTDEDPILHAERKVQELDFQPPLDIVDGAARIVDPVITAINTNEFVWGNFFKDYRPTNW</sequence>
<dbReference type="EMBL" id="JAAIYO010000009">
    <property type="protein sequence ID" value="MBE4751646.1"/>
    <property type="molecule type" value="Genomic_DNA"/>
</dbReference>
<protein>
    <submittedName>
        <fullName evidence="2">SDR family oxidoreductase</fullName>
    </submittedName>
</protein>
<dbReference type="InterPro" id="IPR036291">
    <property type="entry name" value="NAD(P)-bd_dom_sf"/>
</dbReference>